<evidence type="ECO:0000313" key="6">
    <source>
        <dbReference type="EMBL" id="WZC50124.1"/>
    </source>
</evidence>
<evidence type="ECO:0000256" key="1">
    <source>
        <dbReference type="ARBA" id="ARBA00004141"/>
    </source>
</evidence>
<keyword evidence="7" id="KW-1185">Reference proteome</keyword>
<comment type="subcellular location">
    <subcellularLocation>
        <location evidence="1">Membrane</location>
        <topology evidence="1">Multi-pass membrane protein</topology>
    </subcellularLocation>
</comment>
<evidence type="ECO:0000256" key="2">
    <source>
        <dbReference type="ARBA" id="ARBA00022692"/>
    </source>
</evidence>
<accession>A0ABZ2V6E6</accession>
<feature type="domain" description="NarX-like N-terminal" evidence="5">
    <location>
        <begin position="58"/>
        <end position="157"/>
    </location>
</feature>
<keyword evidence="3" id="KW-1133">Transmembrane helix</keyword>
<evidence type="ECO:0000259" key="5">
    <source>
        <dbReference type="Pfam" id="PF13675"/>
    </source>
</evidence>
<dbReference type="RefSeq" id="WP_341368233.1">
    <property type="nucleotide sequence ID" value="NZ_CP150951.2"/>
</dbReference>
<reference evidence="7" key="1">
    <citation type="submission" date="2024-04" db="EMBL/GenBank/DDBJ databases">
        <title>Phylogenomic analyses of a clade within the roseobacter group suggest taxonomic reassignments of species of the genera Aestuariivita, Citreicella, Loktanella, Nautella, Pelagibaca, Ruegeria, Thalassobius, Thiobacimonas and Tropicibacter, and the proposal o.</title>
        <authorList>
            <person name="Jeon C.O."/>
        </authorList>
    </citation>
    <scope>NUCLEOTIDE SEQUENCE [LARGE SCALE GENOMIC DNA]</scope>
    <source>
        <strain evidence="7">BS5-3</strain>
    </source>
</reference>
<organism evidence="6 7">
    <name type="scientific">Yoonia phaeophyticola</name>
    <dbReference type="NCBI Taxonomy" id="3137369"/>
    <lineage>
        <taxon>Bacteria</taxon>
        <taxon>Pseudomonadati</taxon>
        <taxon>Pseudomonadota</taxon>
        <taxon>Alphaproteobacteria</taxon>
        <taxon>Rhodobacterales</taxon>
        <taxon>Paracoccaceae</taxon>
        <taxon>Yoonia</taxon>
    </lineage>
</organism>
<evidence type="ECO:0000256" key="3">
    <source>
        <dbReference type="ARBA" id="ARBA00022989"/>
    </source>
</evidence>
<sequence>MLRLTQSAPRHNGFLALSSIAIMTTFLCSAPAIGQEAATPDELIDVNYVIESDGADRILLAGKLRTLTQQVAAASCSVTSGIDVVEAHDVLEQATAEFDRYIAALRDGDEELHILGPEEDARIVRDLEHVLEEWSAIHSAIDAVIADSNNVDAAHVIDDHNLELLDLTTILSSDISGRYAHPYEMTAADAMMIEIAGRQLMLTQKMAKDSCEIWTGYHSEEAKEDLVATMAVFETSLNALRYGMPDAGLQAAPNDVIRTDLDLLLSRWDIVKINQQRLVDGEELNEEQKTEIFHDLLVELADLEHLLDDYKEHAERAH</sequence>
<evidence type="ECO:0000256" key="4">
    <source>
        <dbReference type="ARBA" id="ARBA00023136"/>
    </source>
</evidence>
<protein>
    <submittedName>
        <fullName evidence="6">Type IV pili methyl-accepting chemotaxis transducer N-terminal domain-containing protein</fullName>
    </submittedName>
</protein>
<name>A0ABZ2V6E6_9RHOB</name>
<dbReference type="InterPro" id="IPR029095">
    <property type="entry name" value="NarX-like_N"/>
</dbReference>
<feature type="domain" description="NarX-like N-terminal" evidence="5">
    <location>
        <begin position="188"/>
        <end position="271"/>
    </location>
</feature>
<dbReference type="Proteomes" id="UP001440612">
    <property type="component" value="Chromosome"/>
</dbReference>
<keyword evidence="4" id="KW-0472">Membrane</keyword>
<dbReference type="Pfam" id="PF13675">
    <property type="entry name" value="PilJ"/>
    <property type="match status" value="2"/>
</dbReference>
<gene>
    <name evidence="6" type="ORF">AABB29_05625</name>
</gene>
<evidence type="ECO:0000313" key="7">
    <source>
        <dbReference type="Proteomes" id="UP001440612"/>
    </source>
</evidence>
<keyword evidence="2" id="KW-0812">Transmembrane</keyword>
<proteinExistence type="predicted"/>
<dbReference type="EMBL" id="CP150951">
    <property type="protein sequence ID" value="WZC50124.1"/>
    <property type="molecule type" value="Genomic_DNA"/>
</dbReference>